<dbReference type="Proteomes" id="UP000252669">
    <property type="component" value="Unassembled WGS sequence"/>
</dbReference>
<evidence type="ECO:0000313" key="7">
    <source>
        <dbReference type="Proteomes" id="UP000252669"/>
    </source>
</evidence>
<reference evidence="6 7" key="1">
    <citation type="submission" date="2017-10" db="EMBL/GenBank/DDBJ databases">
        <title>Genomics of the genus Arcobacter.</title>
        <authorList>
            <person name="Perez-Cataluna A."/>
            <person name="Figueras M.J."/>
        </authorList>
    </citation>
    <scope>NUCLEOTIDE SEQUENCE [LARGE SCALE GENOMIC DNA]</scope>
    <source>
        <strain evidence="6 7">CECT 9230</strain>
    </source>
</reference>
<keyword evidence="2 3" id="KW-0186">Copper</keyword>
<feature type="binding site" evidence="3">
    <location>
        <position position="155"/>
    </location>
    <ligand>
        <name>Cu cation</name>
        <dbReference type="ChEBI" id="CHEBI:23378"/>
    </ligand>
</feature>
<feature type="binding site" evidence="3">
    <location>
        <position position="68"/>
    </location>
    <ligand>
        <name>Cu cation</name>
        <dbReference type="ChEBI" id="CHEBI:23378"/>
    </ligand>
</feature>
<organism evidence="6 7">
    <name type="scientific">Aliarcobacter vitoriensis</name>
    <dbReference type="NCBI Taxonomy" id="2011099"/>
    <lineage>
        <taxon>Bacteria</taxon>
        <taxon>Pseudomonadati</taxon>
        <taxon>Campylobacterota</taxon>
        <taxon>Epsilonproteobacteria</taxon>
        <taxon>Campylobacterales</taxon>
        <taxon>Arcobacteraceae</taxon>
        <taxon>Aliarcobacter</taxon>
    </lineage>
</organism>
<evidence type="ECO:0000259" key="5">
    <source>
        <dbReference type="PROSITE" id="PS51352"/>
    </source>
</evidence>
<dbReference type="RefSeq" id="WP_113895223.1">
    <property type="nucleotide sequence ID" value="NZ_JANJGA010000021.1"/>
</dbReference>
<evidence type="ECO:0000256" key="2">
    <source>
        <dbReference type="ARBA" id="ARBA00023008"/>
    </source>
</evidence>
<feature type="disulfide bond" description="Redox-active" evidence="4">
    <location>
        <begin position="64"/>
        <end position="68"/>
    </location>
</feature>
<dbReference type="InterPro" id="IPR003782">
    <property type="entry name" value="SCO1/SenC"/>
</dbReference>
<dbReference type="Pfam" id="PF02630">
    <property type="entry name" value="SCO1-SenC"/>
    <property type="match status" value="1"/>
</dbReference>
<dbReference type="InterPro" id="IPR036249">
    <property type="entry name" value="Thioredoxin-like_sf"/>
</dbReference>
<comment type="caution">
    <text evidence="6">The sequence shown here is derived from an EMBL/GenBank/DDBJ whole genome shotgun (WGS) entry which is preliminary data.</text>
</comment>
<gene>
    <name evidence="6" type="ORF">CRU91_10740</name>
</gene>
<proteinExistence type="inferred from homology"/>
<dbReference type="AlphaFoldDB" id="A0A366MS35"/>
<evidence type="ECO:0000256" key="3">
    <source>
        <dbReference type="PIRSR" id="PIRSR603782-1"/>
    </source>
</evidence>
<dbReference type="SUPFAM" id="SSF52833">
    <property type="entry name" value="Thioredoxin-like"/>
    <property type="match status" value="1"/>
</dbReference>
<dbReference type="PROSITE" id="PS51352">
    <property type="entry name" value="THIOREDOXIN_2"/>
    <property type="match status" value="1"/>
</dbReference>
<sequence length="189" mass="21621">MKNIFKIVVVCLISIGLILLLKPFVAEYKDVNKYDFTLDTVDGKISKDDFKGKVLAIYFGYTFCPDVCPTSLSSLSQALNSFDSKQVDNFVGLFISVDPKRDTLSNLKEYAKYFHKSFIGASSSKENIDDIVKRYDSYYEMVTLENSAMEYSVAHTSYIYIFDKDGKFVEKINHFSNPNKIKKVLENLL</sequence>
<protein>
    <submittedName>
        <fullName evidence="6">SCO family protein</fullName>
    </submittedName>
</protein>
<dbReference type="Gene3D" id="3.40.30.10">
    <property type="entry name" value="Glutaredoxin"/>
    <property type="match status" value="1"/>
</dbReference>
<name>A0A366MS35_9BACT</name>
<feature type="domain" description="Thioredoxin" evidence="5">
    <location>
        <begin position="27"/>
        <end position="189"/>
    </location>
</feature>
<dbReference type="PANTHER" id="PTHR12151:SF25">
    <property type="entry name" value="LINALOOL DEHYDRATASE_ISOMERASE DOMAIN-CONTAINING PROTEIN"/>
    <property type="match status" value="1"/>
</dbReference>
<keyword evidence="7" id="KW-1185">Reference proteome</keyword>
<accession>A0A366MS35</accession>
<dbReference type="PANTHER" id="PTHR12151">
    <property type="entry name" value="ELECTRON TRANSPORT PROTIN SCO1/SENC FAMILY MEMBER"/>
    <property type="match status" value="1"/>
</dbReference>
<keyword evidence="3" id="KW-0479">Metal-binding</keyword>
<keyword evidence="4" id="KW-1015">Disulfide bond</keyword>
<dbReference type="CDD" id="cd02968">
    <property type="entry name" value="SCO"/>
    <property type="match status" value="1"/>
</dbReference>
<dbReference type="FunFam" id="3.40.30.10:FF:000013">
    <property type="entry name" value="Blast:Protein SCO1 homolog, mitochondrial"/>
    <property type="match status" value="1"/>
</dbReference>
<evidence type="ECO:0000313" key="6">
    <source>
        <dbReference type="EMBL" id="RBQ28152.1"/>
    </source>
</evidence>
<dbReference type="GO" id="GO:0046872">
    <property type="term" value="F:metal ion binding"/>
    <property type="evidence" value="ECO:0007669"/>
    <property type="project" value="UniProtKB-KW"/>
</dbReference>
<comment type="similarity">
    <text evidence="1">Belongs to the SCO1/2 family.</text>
</comment>
<evidence type="ECO:0000256" key="4">
    <source>
        <dbReference type="PIRSR" id="PIRSR603782-2"/>
    </source>
</evidence>
<dbReference type="OrthoDB" id="9790194at2"/>
<evidence type="ECO:0000256" key="1">
    <source>
        <dbReference type="ARBA" id="ARBA00010996"/>
    </source>
</evidence>
<feature type="binding site" evidence="3">
    <location>
        <position position="64"/>
    </location>
    <ligand>
        <name>Cu cation</name>
        <dbReference type="ChEBI" id="CHEBI:23378"/>
    </ligand>
</feature>
<dbReference type="InterPro" id="IPR013766">
    <property type="entry name" value="Thioredoxin_domain"/>
</dbReference>
<dbReference type="EMBL" id="PDKB01000022">
    <property type="protein sequence ID" value="RBQ28152.1"/>
    <property type="molecule type" value="Genomic_DNA"/>
</dbReference>